<comment type="caution">
    <text evidence="3">The sequence shown here is derived from an EMBL/GenBank/DDBJ whole genome shotgun (WGS) entry which is preliminary data.</text>
</comment>
<reference evidence="3" key="1">
    <citation type="submission" date="2022-01" db="EMBL/GenBank/DDBJ databases">
        <title>Genome sequence and assembly of Parabukholderia sp. RG36.</title>
        <authorList>
            <person name="Chhetri G."/>
        </authorList>
    </citation>
    <scope>NUCLEOTIDE SEQUENCE</scope>
    <source>
        <strain evidence="3">RG36</strain>
    </source>
</reference>
<dbReference type="RefSeq" id="WP_238463175.1">
    <property type="nucleotide sequence ID" value="NZ_JAKLJA010000004.1"/>
</dbReference>
<evidence type="ECO:0000313" key="4">
    <source>
        <dbReference type="Proteomes" id="UP001139308"/>
    </source>
</evidence>
<feature type="compositionally biased region" description="Pro residues" evidence="2">
    <location>
        <begin position="101"/>
        <end position="111"/>
    </location>
</feature>
<dbReference type="Proteomes" id="UP001139308">
    <property type="component" value="Unassembled WGS sequence"/>
</dbReference>
<protein>
    <submittedName>
        <fullName evidence="3">Uncharacterized protein</fullName>
    </submittedName>
</protein>
<evidence type="ECO:0000256" key="2">
    <source>
        <dbReference type="SAM" id="MobiDB-lite"/>
    </source>
</evidence>
<dbReference type="EMBL" id="JAKLJA010000004">
    <property type="protein sequence ID" value="MCG5073449.1"/>
    <property type="molecule type" value="Genomic_DNA"/>
</dbReference>
<accession>A0A9X1UEB5</accession>
<organism evidence="3 4">
    <name type="scientific">Paraburkholderia tagetis</name>
    <dbReference type="NCBI Taxonomy" id="2913261"/>
    <lineage>
        <taxon>Bacteria</taxon>
        <taxon>Pseudomonadati</taxon>
        <taxon>Pseudomonadota</taxon>
        <taxon>Betaproteobacteria</taxon>
        <taxon>Burkholderiales</taxon>
        <taxon>Burkholderiaceae</taxon>
        <taxon>Paraburkholderia</taxon>
    </lineage>
</organism>
<keyword evidence="4" id="KW-1185">Reference proteome</keyword>
<dbReference type="AlphaFoldDB" id="A0A9X1UEB5"/>
<feature type="compositionally biased region" description="Basic and acidic residues" evidence="2">
    <location>
        <begin position="85"/>
        <end position="98"/>
    </location>
</feature>
<keyword evidence="1" id="KW-0175">Coiled coil</keyword>
<gene>
    <name evidence="3" type="ORF">L5014_08740</name>
</gene>
<sequence>MGRPVITFTSDEWRAIAAAATSANEAAPHHANNEFLDQFIAGVARTTGQFYGQTLYERMLSAVGIRRRPSALTWSKAIRRAREAALPEPRSRNVHEAGEPIAPPPAACPSPLPVDERSDEMMDLRVRVEVSEMALRDAYARLARYEAECTTVGGRAMSAESQVRELTQQLERERAEHGQRTAELVQRLDALTDAIQRMAGLENHMRMQTDNLRQQMSEQCRYWKGRAEALDKALSDERIKADAMRRVLGNRIPPSA</sequence>
<evidence type="ECO:0000256" key="1">
    <source>
        <dbReference type="SAM" id="Coils"/>
    </source>
</evidence>
<proteinExistence type="predicted"/>
<feature type="coiled-coil region" evidence="1">
    <location>
        <begin position="128"/>
        <end position="176"/>
    </location>
</feature>
<evidence type="ECO:0000313" key="3">
    <source>
        <dbReference type="EMBL" id="MCG5073449.1"/>
    </source>
</evidence>
<name>A0A9X1UEB5_9BURK</name>
<feature type="region of interest" description="Disordered" evidence="2">
    <location>
        <begin position="85"/>
        <end position="111"/>
    </location>
</feature>